<sequence>MESGMENIIKYDINYFLRFVCFNYFMNIKFYRGLFSISIVMIYLSLAPQLLSFM</sequence>
<keyword evidence="1" id="KW-1133">Transmembrane helix</keyword>
<proteinExistence type="predicted"/>
<evidence type="ECO:0000256" key="1">
    <source>
        <dbReference type="SAM" id="Phobius"/>
    </source>
</evidence>
<dbReference type="KEGG" id="ypa:YPA_0365"/>
<evidence type="ECO:0000313" key="2">
    <source>
        <dbReference type="EMBL" id="ABG12333.1"/>
    </source>
</evidence>
<evidence type="ECO:0000313" key="3">
    <source>
        <dbReference type="Proteomes" id="UP000001971"/>
    </source>
</evidence>
<accession>A0A0H2Y303</accession>
<dbReference type="AlphaFoldDB" id="A0A0H2Y303"/>
<reference evidence="2 3" key="1">
    <citation type="journal article" date="2006" name="J. Bacteriol.">
        <title>Complete genome sequence of Yersinia pestis strains Antiqua and Nepal516: evidence of gene reduction in an emerging pathogen.</title>
        <authorList>
            <person name="Chain P.S."/>
            <person name="Hu P."/>
            <person name="Malfatti S.A."/>
            <person name="Radnedge L."/>
            <person name="Larimer F."/>
            <person name="Vergez L.M."/>
            <person name="Worsham P."/>
            <person name="Chu M.C."/>
            <person name="Andersen G.L."/>
        </authorList>
    </citation>
    <scope>NUCLEOTIDE SEQUENCE [LARGE SCALE GENOMIC DNA]</scope>
    <source>
        <strain evidence="2 3">Antiqua</strain>
    </source>
</reference>
<protein>
    <submittedName>
        <fullName evidence="2">Uncharacterized protein</fullName>
    </submittedName>
</protein>
<organism evidence="2 3">
    <name type="scientific">Yersinia pestis bv. Antiqua (strain Antiqua)</name>
    <dbReference type="NCBI Taxonomy" id="360102"/>
    <lineage>
        <taxon>Bacteria</taxon>
        <taxon>Pseudomonadati</taxon>
        <taxon>Pseudomonadota</taxon>
        <taxon>Gammaproteobacteria</taxon>
        <taxon>Enterobacterales</taxon>
        <taxon>Yersiniaceae</taxon>
        <taxon>Yersinia</taxon>
    </lineage>
</organism>
<dbReference type="EMBL" id="CP000308">
    <property type="protein sequence ID" value="ABG12333.1"/>
    <property type="molecule type" value="Genomic_DNA"/>
</dbReference>
<keyword evidence="1" id="KW-0472">Membrane</keyword>
<keyword evidence="1" id="KW-0812">Transmembrane</keyword>
<name>A0A0H2Y303_YERPA</name>
<feature type="transmembrane region" description="Helical" evidence="1">
    <location>
        <begin position="33"/>
        <end position="51"/>
    </location>
</feature>
<gene>
    <name evidence="2" type="ordered locus">YPA_0365</name>
</gene>
<dbReference type="Proteomes" id="UP000001971">
    <property type="component" value="Chromosome"/>
</dbReference>